<keyword evidence="3" id="KW-0949">S-adenosyl-L-methionine</keyword>
<comment type="similarity">
    <text evidence="4">Belongs to the MT-A70-like family.</text>
</comment>
<protein>
    <submittedName>
        <fullName evidence="5">MT-A70 family methyltransferase</fullName>
    </submittedName>
</protein>
<dbReference type="GO" id="GO:0008168">
    <property type="term" value="F:methyltransferase activity"/>
    <property type="evidence" value="ECO:0007669"/>
    <property type="project" value="UniProtKB-KW"/>
</dbReference>
<evidence type="ECO:0000313" key="6">
    <source>
        <dbReference type="Proteomes" id="UP001283691"/>
    </source>
</evidence>
<accession>A0AAW9DC23</accession>
<dbReference type="RefSeq" id="WP_319048384.1">
    <property type="nucleotide sequence ID" value="NZ_JAUQUR010000007.1"/>
</dbReference>
<sequence length="215" mass="24677">MNARCGELEQKSIFDFDESLFGQYSTIVVDPPWNQGKTGKRKVRPNQNTTLDYPTLSKEALLQLPIGDLGSDNSFLFLWTTNSKDKKTGEPFLKMSFDLMEEWGYSFYTMITWDKKTGPCPFGPFQIVTEYVLFGYKGKCTFKKDKLGFMKNIFSESASAHSVKPQSFYDAIVQMTEGKRIDIFARQKRDGFDGWGNEYGKLDIDIRKPKVLEAI</sequence>
<keyword evidence="2" id="KW-0808">Transferase</keyword>
<dbReference type="PROSITE" id="PS51143">
    <property type="entry name" value="MT_A70"/>
    <property type="match status" value="1"/>
</dbReference>
<comment type="caution">
    <text evidence="5">The sequence shown here is derived from an EMBL/GenBank/DDBJ whole genome shotgun (WGS) entry which is preliminary data.</text>
</comment>
<evidence type="ECO:0000313" key="5">
    <source>
        <dbReference type="EMBL" id="MDX4069853.1"/>
    </source>
</evidence>
<dbReference type="PANTHER" id="PTHR12829">
    <property type="entry name" value="N6-ADENOSINE-METHYLTRANSFERASE"/>
    <property type="match status" value="1"/>
</dbReference>
<reference evidence="5" key="1">
    <citation type="journal article" date="2023" name="Front. Microbiol.">
        <title>Genomic diversity and taxonomic marker for Arcobacter species.</title>
        <authorList>
            <person name="Zhou G."/>
            <person name="Gu Y."/>
            <person name="Wang H."/>
            <person name="Chen X."/>
            <person name="Zhang X."/>
            <person name="Shao Z."/>
            <person name="Yan X."/>
            <person name="Zhang J."/>
            <person name="Zhang M."/>
        </authorList>
    </citation>
    <scope>NUCLEOTIDE SEQUENCE</scope>
    <source>
        <strain evidence="5">BJSY19SF1-2</strain>
    </source>
</reference>
<dbReference type="AlphaFoldDB" id="A0AAW9DC23"/>
<dbReference type="PANTHER" id="PTHR12829:SF7">
    <property type="entry name" value="N6-ADENOSINE-METHYLTRANSFERASE CATALYTIC SUBUNIT"/>
    <property type="match status" value="1"/>
</dbReference>
<dbReference type="EMBL" id="JAUQUR010000007">
    <property type="protein sequence ID" value="MDX4069853.1"/>
    <property type="molecule type" value="Genomic_DNA"/>
</dbReference>
<dbReference type="GO" id="GO:0032259">
    <property type="term" value="P:methylation"/>
    <property type="evidence" value="ECO:0007669"/>
    <property type="project" value="UniProtKB-KW"/>
</dbReference>
<evidence type="ECO:0000256" key="3">
    <source>
        <dbReference type="ARBA" id="ARBA00022691"/>
    </source>
</evidence>
<dbReference type="GO" id="GO:0003676">
    <property type="term" value="F:nucleic acid binding"/>
    <property type="evidence" value="ECO:0007669"/>
    <property type="project" value="InterPro"/>
</dbReference>
<dbReference type="SUPFAM" id="SSF53335">
    <property type="entry name" value="S-adenosyl-L-methionine-dependent methyltransferases"/>
    <property type="match status" value="1"/>
</dbReference>
<dbReference type="Proteomes" id="UP001283691">
    <property type="component" value="Unassembled WGS sequence"/>
</dbReference>
<dbReference type="PROSITE" id="PS00092">
    <property type="entry name" value="N6_MTASE"/>
    <property type="match status" value="1"/>
</dbReference>
<proteinExistence type="inferred from homology"/>
<dbReference type="Pfam" id="PF05063">
    <property type="entry name" value="MT-A70"/>
    <property type="match status" value="1"/>
</dbReference>
<dbReference type="InterPro" id="IPR007757">
    <property type="entry name" value="MT-A70-like"/>
</dbReference>
<dbReference type="InterPro" id="IPR029063">
    <property type="entry name" value="SAM-dependent_MTases_sf"/>
</dbReference>
<gene>
    <name evidence="5" type="ORF">Q6A80_08985</name>
</gene>
<evidence type="ECO:0000256" key="4">
    <source>
        <dbReference type="PROSITE-ProRule" id="PRU00489"/>
    </source>
</evidence>
<name>A0AAW9DC23_9BACT</name>
<evidence type="ECO:0000256" key="2">
    <source>
        <dbReference type="ARBA" id="ARBA00022679"/>
    </source>
</evidence>
<reference evidence="5" key="2">
    <citation type="submission" date="2023-07" db="EMBL/GenBank/DDBJ databases">
        <authorList>
            <person name="Zhang M."/>
            <person name="Zhou G."/>
        </authorList>
    </citation>
    <scope>NUCLEOTIDE SEQUENCE</scope>
    <source>
        <strain evidence="5">BJSY19SF1-2</strain>
    </source>
</reference>
<keyword evidence="1 5" id="KW-0489">Methyltransferase</keyword>
<dbReference type="Gene3D" id="3.40.50.150">
    <property type="entry name" value="Vaccinia Virus protein VP39"/>
    <property type="match status" value="1"/>
</dbReference>
<dbReference type="InterPro" id="IPR002052">
    <property type="entry name" value="DNA_methylase_N6_adenine_CS"/>
</dbReference>
<organism evidence="5 6">
    <name type="scientific">Aliarcobacter skirrowii</name>
    <dbReference type="NCBI Taxonomy" id="28200"/>
    <lineage>
        <taxon>Bacteria</taxon>
        <taxon>Pseudomonadati</taxon>
        <taxon>Campylobacterota</taxon>
        <taxon>Epsilonproteobacteria</taxon>
        <taxon>Campylobacterales</taxon>
        <taxon>Arcobacteraceae</taxon>
        <taxon>Aliarcobacter</taxon>
    </lineage>
</organism>
<evidence type="ECO:0000256" key="1">
    <source>
        <dbReference type="ARBA" id="ARBA00022603"/>
    </source>
</evidence>